<dbReference type="AlphaFoldDB" id="U4LXN4"/>
<protein>
    <submittedName>
        <fullName evidence="1">Uncharacterized protein</fullName>
    </submittedName>
</protein>
<reference evidence="1 2" key="1">
    <citation type="journal article" date="2013" name="PLoS Genet.">
        <title>The genome and development-dependent transcriptomes of Pyronema confluens: a window into fungal evolution.</title>
        <authorList>
            <person name="Traeger S."/>
            <person name="Altegoer F."/>
            <person name="Freitag M."/>
            <person name="Gabaldon T."/>
            <person name="Kempken F."/>
            <person name="Kumar A."/>
            <person name="Marcet-Houben M."/>
            <person name="Poggeler S."/>
            <person name="Stajich J.E."/>
            <person name="Nowrousian M."/>
        </authorList>
    </citation>
    <scope>NUCLEOTIDE SEQUENCE [LARGE SCALE GENOMIC DNA]</scope>
    <source>
        <strain evidence="2">CBS 100304</strain>
        <tissue evidence="1">Vegetative mycelium</tissue>
    </source>
</reference>
<gene>
    <name evidence="1" type="ORF">PCON_03936</name>
</gene>
<dbReference type="PROSITE" id="PS51257">
    <property type="entry name" value="PROKAR_LIPOPROTEIN"/>
    <property type="match status" value="1"/>
</dbReference>
<keyword evidence="2" id="KW-1185">Reference proteome</keyword>
<evidence type="ECO:0000313" key="1">
    <source>
        <dbReference type="EMBL" id="CCX34543.1"/>
    </source>
</evidence>
<accession>U4LXN4</accession>
<name>U4LXN4_PYROM</name>
<organism evidence="1 2">
    <name type="scientific">Pyronema omphalodes (strain CBS 100304)</name>
    <name type="common">Pyronema confluens</name>
    <dbReference type="NCBI Taxonomy" id="1076935"/>
    <lineage>
        <taxon>Eukaryota</taxon>
        <taxon>Fungi</taxon>
        <taxon>Dikarya</taxon>
        <taxon>Ascomycota</taxon>
        <taxon>Pezizomycotina</taxon>
        <taxon>Pezizomycetes</taxon>
        <taxon>Pezizales</taxon>
        <taxon>Pyronemataceae</taxon>
        <taxon>Pyronema</taxon>
    </lineage>
</organism>
<sequence length="66" mass="7072">MQTERSPIGSLAPYFVGGCSSLDAASYICTATFPREQQSLVLASAPPHSASTRNVERGCMDGWNLH</sequence>
<dbReference type="Proteomes" id="UP000018144">
    <property type="component" value="Unassembled WGS sequence"/>
</dbReference>
<evidence type="ECO:0000313" key="2">
    <source>
        <dbReference type="Proteomes" id="UP000018144"/>
    </source>
</evidence>
<proteinExistence type="predicted"/>
<dbReference type="EMBL" id="HF936567">
    <property type="protein sequence ID" value="CCX34543.1"/>
    <property type="molecule type" value="Genomic_DNA"/>
</dbReference>